<evidence type="ECO:0000313" key="2">
    <source>
        <dbReference type="EMBL" id="PPK97018.1"/>
    </source>
</evidence>
<evidence type="ECO:0008006" key="4">
    <source>
        <dbReference type="Google" id="ProtNLM"/>
    </source>
</evidence>
<keyword evidence="1" id="KW-0732">Signal</keyword>
<organism evidence="2 3">
    <name type="scientific">Nonlabens xylanidelens</name>
    <dbReference type="NCBI Taxonomy" id="191564"/>
    <lineage>
        <taxon>Bacteria</taxon>
        <taxon>Pseudomonadati</taxon>
        <taxon>Bacteroidota</taxon>
        <taxon>Flavobacteriia</taxon>
        <taxon>Flavobacteriales</taxon>
        <taxon>Flavobacteriaceae</taxon>
        <taxon>Nonlabens</taxon>
    </lineage>
</organism>
<dbReference type="OrthoDB" id="1445355at2"/>
<feature type="signal peptide" evidence="1">
    <location>
        <begin position="1"/>
        <end position="21"/>
    </location>
</feature>
<dbReference type="PROSITE" id="PS51257">
    <property type="entry name" value="PROKAR_LIPOPROTEIN"/>
    <property type="match status" value="1"/>
</dbReference>
<keyword evidence="3" id="KW-1185">Reference proteome</keyword>
<evidence type="ECO:0000313" key="3">
    <source>
        <dbReference type="Proteomes" id="UP000239002"/>
    </source>
</evidence>
<accession>A0A2S6IS35</accession>
<evidence type="ECO:0000256" key="1">
    <source>
        <dbReference type="SAM" id="SignalP"/>
    </source>
</evidence>
<feature type="chain" id="PRO_5015484481" description="Lipocalin-like protein" evidence="1">
    <location>
        <begin position="22"/>
        <end position="168"/>
    </location>
</feature>
<sequence>MKNFKILSLAILSLFIFSCESDDDNGPALTNASLAGTYNVTAFSGNATESDTSGNTPDITEADFTASNFNNATVTFTESGLVTSTGSYTQTSIYTEDGMTETETNVEDLEINGAFTISGNSLIITNTDGFSVTVRNFSSNGLELYLQFTEIDTDYSYEAEATYTLVRQ</sequence>
<dbReference type="Proteomes" id="UP000239002">
    <property type="component" value="Unassembled WGS sequence"/>
</dbReference>
<dbReference type="AlphaFoldDB" id="A0A2S6IS35"/>
<dbReference type="RefSeq" id="WP_104514535.1">
    <property type="nucleotide sequence ID" value="NZ_MQVW01000027.1"/>
</dbReference>
<gene>
    <name evidence="2" type="ORF">LY01_00844</name>
</gene>
<proteinExistence type="predicted"/>
<comment type="caution">
    <text evidence="2">The sequence shown here is derived from an EMBL/GenBank/DDBJ whole genome shotgun (WGS) entry which is preliminary data.</text>
</comment>
<protein>
    <recommendedName>
        <fullName evidence="4">Lipocalin-like protein</fullName>
    </recommendedName>
</protein>
<reference evidence="2 3" key="1">
    <citation type="submission" date="2018-02" db="EMBL/GenBank/DDBJ databases">
        <title>Genomic Encyclopedia of Archaeal and Bacterial Type Strains, Phase II (KMG-II): from individual species to whole genera.</title>
        <authorList>
            <person name="Goeker M."/>
        </authorList>
    </citation>
    <scope>NUCLEOTIDE SEQUENCE [LARGE SCALE GENOMIC DNA]</scope>
    <source>
        <strain evidence="2 3">DSM 16809</strain>
    </source>
</reference>
<dbReference type="EMBL" id="PTJE01000001">
    <property type="protein sequence ID" value="PPK97018.1"/>
    <property type="molecule type" value="Genomic_DNA"/>
</dbReference>
<name>A0A2S6IS35_9FLAO</name>